<dbReference type="GO" id="GO:0005737">
    <property type="term" value="C:cytoplasm"/>
    <property type="evidence" value="ECO:0007669"/>
    <property type="project" value="TreeGrafter"/>
</dbReference>
<dbReference type="PROSITE" id="PS00622">
    <property type="entry name" value="HTH_LUXR_1"/>
    <property type="match status" value="1"/>
</dbReference>
<dbReference type="GO" id="GO:0003677">
    <property type="term" value="F:DNA binding"/>
    <property type="evidence" value="ECO:0007669"/>
    <property type="project" value="InterPro"/>
</dbReference>
<feature type="domain" description="HTH luxR-type" evidence="4">
    <location>
        <begin position="979"/>
        <end position="1044"/>
    </location>
</feature>
<dbReference type="InterPro" id="IPR000792">
    <property type="entry name" value="Tscrpt_reg_LuxR_C"/>
</dbReference>
<sequence length="1054" mass="112971">MTATVLRPASRRGSLRPPGRPAGRIAGDRVLRLRHHEHMVGGRSPVVTPGPCPFLVNRLSEVDALTAALAAVTAGGAAAFVIGGEAGVGKSRLLREIEQRARADGARVLVGSCVDLGGGALPFTPLVEAFRGFVRETGRPAIREIVGAEHDQLAARIPFFGGVGLPDTPGGMAPQLLFAAVLRLLELLSAKAPVVLVVEDLHWADRSTLDLLTLLVRNDIPGLLLLTTYRSTDLHPGHPLRPLLAELDRSRRVTRMDLGRLDRSQLDELLTGVLGAPTGAAIVDTAFELSDGNPFFAEELAVGGSLEPKAFGVALPQSLRELVLSRVELLSDDAQEVLRIAATAARGVSHRLLATVSELPERRLLTAVRECVGHHVLVTHSSSDPAGYYAFRHALTREAVHSDLLPGERVSLHLALAAALTSDPQLSYVQDFTYDAELAHHWYQAGEYSRALVTTVRAARAAARVRAFAEAERQYRRALDLWSRVDGPDRLVGIDRATVLADAADAARWAGYPGRAVECVREALAFVDGGARPDVAAELTERLGRYLWEAGDSEASRQACEDAIALLADRPPSALTARLLAQRANTDVMGGRYHSGLAALEHAVALARQVGARAEEGRALNVRGVALTMVGRPNEGVSSLREALAIADDLEHLEDLYRGYGNLTYALENAGRLDEALAECRAGLERSRRLGLDRSSGAALLANNAADVLFLLGRWPEAVETALDAVRRGAAGVAVYPHLVLAWVATGSGRFAEAERELDTAARLCERRWEPHLLGALHAGRAELALWQGDPAAARAAVRAGLDSVGDSREPALVLRLCAVGLRAEADESFRAVTLARAPAARPDVTEQTQRLLACADAIVASFGDRPLLPEGSALRLLGAAEVARQRAEPGEDERWREVADAFTRLHRPYPAAYARWRQAEVTPAPDRAASLVGLVRAAADELGAAPLRREIDAFARRARLDPEAPDGRAPVHRAADGAPADPFRLTRRERQVLAELCLGRSNKDIGAALFISVKTVSVHISNLLAKLGVENRTEAAAVAHRLGLVDSEPPTGR</sequence>
<dbReference type="PROSITE" id="PS50043">
    <property type="entry name" value="HTH_LUXR_2"/>
    <property type="match status" value="1"/>
</dbReference>
<dbReference type="SMART" id="SM00421">
    <property type="entry name" value="HTH_LUXR"/>
    <property type="match status" value="1"/>
</dbReference>
<dbReference type="GO" id="GO:0004016">
    <property type="term" value="F:adenylate cyclase activity"/>
    <property type="evidence" value="ECO:0007669"/>
    <property type="project" value="TreeGrafter"/>
</dbReference>
<dbReference type="OrthoDB" id="5476461at2"/>
<dbReference type="InterPro" id="IPR041664">
    <property type="entry name" value="AAA_16"/>
</dbReference>
<dbReference type="PANTHER" id="PTHR16305:SF35">
    <property type="entry name" value="TRANSCRIPTIONAL ACTIVATOR DOMAIN"/>
    <property type="match status" value="1"/>
</dbReference>
<dbReference type="InterPro" id="IPR019734">
    <property type="entry name" value="TPR_rpt"/>
</dbReference>
<dbReference type="GO" id="GO:0005524">
    <property type="term" value="F:ATP binding"/>
    <property type="evidence" value="ECO:0007669"/>
    <property type="project" value="UniProtKB-KW"/>
</dbReference>
<feature type="compositionally biased region" description="Low complexity" evidence="3">
    <location>
        <begin position="15"/>
        <end position="24"/>
    </location>
</feature>
<evidence type="ECO:0000256" key="1">
    <source>
        <dbReference type="ARBA" id="ARBA00022741"/>
    </source>
</evidence>
<dbReference type="Gene3D" id="1.10.10.10">
    <property type="entry name" value="Winged helix-like DNA-binding domain superfamily/Winged helix DNA-binding domain"/>
    <property type="match status" value="1"/>
</dbReference>
<dbReference type="PANTHER" id="PTHR16305">
    <property type="entry name" value="TESTICULAR SOLUBLE ADENYLYL CYCLASE"/>
    <property type="match status" value="1"/>
</dbReference>
<dbReference type="InterPro" id="IPR027417">
    <property type="entry name" value="P-loop_NTPase"/>
</dbReference>
<organism evidence="5 6">
    <name type="scientific">Cryptosporangium aurantiacum</name>
    <dbReference type="NCBI Taxonomy" id="134849"/>
    <lineage>
        <taxon>Bacteria</taxon>
        <taxon>Bacillati</taxon>
        <taxon>Actinomycetota</taxon>
        <taxon>Actinomycetes</taxon>
        <taxon>Cryptosporangiales</taxon>
        <taxon>Cryptosporangiaceae</taxon>
        <taxon>Cryptosporangium</taxon>
    </lineage>
</organism>
<dbReference type="EMBL" id="FRCS01000001">
    <property type="protein sequence ID" value="SHM37418.1"/>
    <property type="molecule type" value="Genomic_DNA"/>
</dbReference>
<dbReference type="Pfam" id="PF00196">
    <property type="entry name" value="GerE"/>
    <property type="match status" value="1"/>
</dbReference>
<keyword evidence="6" id="KW-1185">Reference proteome</keyword>
<evidence type="ECO:0000313" key="6">
    <source>
        <dbReference type="Proteomes" id="UP000184440"/>
    </source>
</evidence>
<dbReference type="PRINTS" id="PR00038">
    <property type="entry name" value="HTHLUXR"/>
</dbReference>
<dbReference type="InterPro" id="IPR036388">
    <property type="entry name" value="WH-like_DNA-bd_sf"/>
</dbReference>
<evidence type="ECO:0000313" key="5">
    <source>
        <dbReference type="EMBL" id="SHM37418.1"/>
    </source>
</evidence>
<dbReference type="SMART" id="SM00028">
    <property type="entry name" value="TPR"/>
    <property type="match status" value="5"/>
</dbReference>
<proteinExistence type="predicted"/>
<evidence type="ECO:0000256" key="3">
    <source>
        <dbReference type="SAM" id="MobiDB-lite"/>
    </source>
</evidence>
<dbReference type="AlphaFoldDB" id="A0A1M7I9Z0"/>
<dbReference type="InterPro" id="IPR016032">
    <property type="entry name" value="Sig_transdc_resp-reg_C-effctor"/>
</dbReference>
<name>A0A1M7I9Z0_9ACTN</name>
<dbReference type="InterPro" id="IPR011990">
    <property type="entry name" value="TPR-like_helical_dom_sf"/>
</dbReference>
<dbReference type="CDD" id="cd06170">
    <property type="entry name" value="LuxR_C_like"/>
    <property type="match status" value="1"/>
</dbReference>
<feature type="region of interest" description="Disordered" evidence="3">
    <location>
        <begin position="1"/>
        <end position="24"/>
    </location>
</feature>
<keyword evidence="1" id="KW-0547">Nucleotide-binding</keyword>
<dbReference type="Pfam" id="PF13191">
    <property type="entry name" value="AAA_16"/>
    <property type="match status" value="1"/>
</dbReference>
<dbReference type="GO" id="GO:0006355">
    <property type="term" value="P:regulation of DNA-templated transcription"/>
    <property type="evidence" value="ECO:0007669"/>
    <property type="project" value="InterPro"/>
</dbReference>
<reference evidence="5 6" key="1">
    <citation type="submission" date="2016-11" db="EMBL/GenBank/DDBJ databases">
        <authorList>
            <person name="Jaros S."/>
            <person name="Januszkiewicz K."/>
            <person name="Wedrychowicz H."/>
        </authorList>
    </citation>
    <scope>NUCLEOTIDE SEQUENCE [LARGE SCALE GENOMIC DNA]</scope>
    <source>
        <strain evidence="5 6">DSM 46144</strain>
    </source>
</reference>
<dbReference type="Gene3D" id="1.25.40.10">
    <property type="entry name" value="Tetratricopeptide repeat domain"/>
    <property type="match status" value="3"/>
</dbReference>
<dbReference type="SUPFAM" id="SSF48452">
    <property type="entry name" value="TPR-like"/>
    <property type="match status" value="3"/>
</dbReference>
<keyword evidence="2" id="KW-0067">ATP-binding</keyword>
<dbReference type="SUPFAM" id="SSF52540">
    <property type="entry name" value="P-loop containing nucleoside triphosphate hydrolases"/>
    <property type="match status" value="1"/>
</dbReference>
<evidence type="ECO:0000259" key="4">
    <source>
        <dbReference type="PROSITE" id="PS50043"/>
    </source>
</evidence>
<protein>
    <submittedName>
        <fullName evidence="5">Regulatory protein, luxR family</fullName>
    </submittedName>
</protein>
<evidence type="ECO:0000256" key="2">
    <source>
        <dbReference type="ARBA" id="ARBA00022840"/>
    </source>
</evidence>
<dbReference type="CDD" id="cd01983">
    <property type="entry name" value="SIMIBI"/>
    <property type="match status" value="1"/>
</dbReference>
<gene>
    <name evidence="5" type="ORF">SAMN05443668_101434</name>
</gene>
<dbReference type="Proteomes" id="UP000184440">
    <property type="component" value="Unassembled WGS sequence"/>
</dbReference>
<accession>A0A1M7I9Z0</accession>
<dbReference type="STRING" id="134849.SAMN05443668_101434"/>
<dbReference type="SUPFAM" id="SSF46894">
    <property type="entry name" value="C-terminal effector domain of the bipartite response regulators"/>
    <property type="match status" value="1"/>
</dbReference>